<dbReference type="AlphaFoldDB" id="A0A6M0SJW8"/>
<protein>
    <submittedName>
        <fullName evidence="1">Uncharacterized protein</fullName>
    </submittedName>
</protein>
<evidence type="ECO:0000313" key="1">
    <source>
        <dbReference type="EMBL" id="NEZ67802.1"/>
    </source>
</evidence>
<comment type="caution">
    <text evidence="1">The sequence shown here is derived from an EMBL/GenBank/DDBJ whole genome shotgun (WGS) entry which is preliminary data.</text>
</comment>
<dbReference type="RefSeq" id="WP_163671088.1">
    <property type="nucleotide sequence ID" value="NZ_QZCE01000002.1"/>
</dbReference>
<gene>
    <name evidence="1" type="ORF">D0962_34455</name>
</gene>
<evidence type="ECO:0000313" key="2">
    <source>
        <dbReference type="Proteomes" id="UP000473574"/>
    </source>
</evidence>
<proteinExistence type="predicted"/>
<accession>A0A6M0SJW8</accession>
<dbReference type="Proteomes" id="UP000473574">
    <property type="component" value="Unassembled WGS sequence"/>
</dbReference>
<dbReference type="EMBL" id="QZCE01000002">
    <property type="protein sequence ID" value="NEZ67802.1"/>
    <property type="molecule type" value="Genomic_DNA"/>
</dbReference>
<reference evidence="1 2" key="1">
    <citation type="journal article" date="2020" name="Microb. Ecol.">
        <title>Ecogenomics of the Marine Benthic Filamentous Cyanobacterium Adonisia.</title>
        <authorList>
            <person name="Walter J.M."/>
            <person name="Coutinho F.H."/>
            <person name="Leomil L."/>
            <person name="Hargreaves P.I."/>
            <person name="Campeao M.E."/>
            <person name="Vieira V.V."/>
            <person name="Silva B.S."/>
            <person name="Fistarol G.O."/>
            <person name="Salomon P.S."/>
            <person name="Sawabe T."/>
            <person name="Mino S."/>
            <person name="Hosokawa M."/>
            <person name="Miyashita H."/>
            <person name="Maruyama F."/>
            <person name="van Verk M.C."/>
            <person name="Dutilh B.E."/>
            <person name="Thompson C.C."/>
            <person name="Thompson F.L."/>
        </authorList>
    </citation>
    <scope>NUCLEOTIDE SEQUENCE [LARGE SCALE GENOMIC DNA]</scope>
    <source>
        <strain evidence="1 2">CCMR0082</strain>
    </source>
</reference>
<name>A0A6M0SJW8_9CYAN</name>
<sequence length="211" mass="24246">MTYTTEQLIEFLETEFKAHAKGEREFVLSEDAEQQIAASGDPIGMIIGARNMASVDSYHSYRDQIHAYQREHQVSGLVIESRTFPDGTVVRYPSQHYQLTLVDGDMDVLRAAKDRVVEAFIKHVEVGHYYLAHRIEARNGAYWDMETTLDFIASFAEYMDWATLANYDDPGEVSLHLGYGSPEDGNYIYNRDAENWVFYAQNHCRNLKVKS</sequence>
<organism evidence="1 2">
    <name type="scientific">Adonisia turfae CCMR0082</name>
    <dbReference type="NCBI Taxonomy" id="2304604"/>
    <lineage>
        <taxon>Bacteria</taxon>
        <taxon>Bacillati</taxon>
        <taxon>Cyanobacteriota</taxon>
        <taxon>Adonisia</taxon>
        <taxon>Adonisia turfae</taxon>
    </lineage>
</organism>